<evidence type="ECO:0000313" key="3">
    <source>
        <dbReference type="EMBL" id="CAB4914538.1"/>
    </source>
</evidence>
<gene>
    <name evidence="3" type="ORF">UFOPK3564_01479</name>
</gene>
<feature type="region of interest" description="Disordered" evidence="1">
    <location>
        <begin position="749"/>
        <end position="768"/>
    </location>
</feature>
<dbReference type="AlphaFoldDB" id="A0A6J7H649"/>
<dbReference type="SUPFAM" id="SSF69322">
    <property type="entry name" value="Tricorn protease domain 2"/>
    <property type="match status" value="1"/>
</dbReference>
<feature type="domain" description="DUF4394" evidence="2">
    <location>
        <begin position="619"/>
        <end position="883"/>
    </location>
</feature>
<dbReference type="EMBL" id="CAFBMK010000074">
    <property type="protein sequence ID" value="CAB4914538.1"/>
    <property type="molecule type" value="Genomic_DNA"/>
</dbReference>
<evidence type="ECO:0000259" key="2">
    <source>
        <dbReference type="Pfam" id="PF14339"/>
    </source>
</evidence>
<dbReference type="InterPro" id="IPR025507">
    <property type="entry name" value="DUF4394"/>
</dbReference>
<organism evidence="3">
    <name type="scientific">freshwater metagenome</name>
    <dbReference type="NCBI Taxonomy" id="449393"/>
    <lineage>
        <taxon>unclassified sequences</taxon>
        <taxon>metagenomes</taxon>
        <taxon>ecological metagenomes</taxon>
    </lineage>
</organism>
<name>A0A6J7H649_9ZZZZ</name>
<feature type="domain" description="DUF4394" evidence="2">
    <location>
        <begin position="44"/>
        <end position="293"/>
    </location>
</feature>
<feature type="domain" description="DUF4394" evidence="2">
    <location>
        <begin position="315"/>
        <end position="594"/>
    </location>
</feature>
<evidence type="ECO:0000256" key="1">
    <source>
        <dbReference type="SAM" id="MobiDB-lite"/>
    </source>
</evidence>
<sequence>MPRPSSRTLRRAAVAGGLLAGLAVPSAALAADPVSNAVVLSNDRLASFDLKTPGSPVNPVAVTGLVDGDTLVGIDIRPQNGQLYGLGVNATADTVQLYALSARTGVAKAIGAPITGIQGTDFGFDFNPTVDRIRVVSDTGENFRVNPNTGAQVDGNDVLLGVQRDGDVNGATAVDGSAYTNSQQNATVTALFSLSAADQKLYIQNPPNAGTQTAGKSVTVGGAAANFSDVGGFDIAPNVEAPANNQPPAAGGLGIAAVNVGGKATLASIDLNTGAATVVGLIGDGSQPVQGLAIQQEEKAGGLPAVSLTDSGKIRRFNTATPTVFVETSAITGLGPGETPVAIDWRPQTGQLLLLGVDAASNTGTLYRLDPQATGGAATATRIGLTGSVAFTDGNANTTDLPDPATVGYDIDVNPTVDRVRVVTGSGLNFRLNPNVADDQPSAVDGNGGGIAVQNGTNPDGAQKAANGDTTVGLDVAGTAYTNNEQNATRTTLYTLSSAEGKVALQAPPNAGTQTAAKTLNLLGLPVPITATGGFDIAPGVDVDADDAAAPAGSTGYAALSILGQTTLGRVDLNTGAVSPAGPVGDGQPIQGLAIQGEAEAGGAPAVTVTAATSTTSTLRRFDVAKPATGTEVAITGLTAGEVPAGVAWRPQTGQLLLLGIDADEDRGSLYRLDPQTGAATVIGAAGSVAFRTGSGSVVELPPVATGYDIDVNPTVDRVRVVAASGLNFRLNPTVADGASVAVDGNDGESAAVAGTNPDGKQNGGAADVSGTAYTNGFAQPLTTPPGATTQLGISAAQDQLLIQNPPNAGTQTAAQTIKVGADRLDVTAVRGFAIPAKVRVASPNGVTQDDGLAVLGTAGTAAALYGINLQTAEATLKGTLPGAPTSFALGDGPEVLGSIPVHTVSPLAPQPPNAPVATPVIAKAGFGSSTRLSVKLRATRVSANGPAKVTFRNTNAFAVKVRLQATTPKSGKRRAIRYSTKTYTVKARSSRTVNLRLPAAARKELRTKRKLSIRTTLRVTAPDGKNRTVRKTLTARRK</sequence>
<dbReference type="Pfam" id="PF14339">
    <property type="entry name" value="DUF4394"/>
    <property type="match status" value="3"/>
</dbReference>
<protein>
    <submittedName>
        <fullName evidence="3">Unannotated protein</fullName>
    </submittedName>
</protein>
<proteinExistence type="predicted"/>
<reference evidence="3" key="1">
    <citation type="submission" date="2020-05" db="EMBL/GenBank/DDBJ databases">
        <authorList>
            <person name="Chiriac C."/>
            <person name="Salcher M."/>
            <person name="Ghai R."/>
            <person name="Kavagutti S V."/>
        </authorList>
    </citation>
    <scope>NUCLEOTIDE SEQUENCE</scope>
</reference>
<accession>A0A6J7H649</accession>